<dbReference type="EMBL" id="QSFV01000042">
    <property type="protein sequence ID" value="RHA77405.1"/>
    <property type="molecule type" value="Genomic_DNA"/>
</dbReference>
<name>A0A413T2J0_9FIRM</name>
<evidence type="ECO:0000313" key="1">
    <source>
        <dbReference type="EMBL" id="RHA77405.1"/>
    </source>
</evidence>
<accession>A0A413T2J0</accession>
<comment type="caution">
    <text evidence="1">The sequence shown here is derived from an EMBL/GenBank/DDBJ whole genome shotgun (WGS) entry which is preliminary data.</text>
</comment>
<sequence>MTLTNEEIIGLMYKGEHNRDASSKVRGFLFQDLVAIDELLKDETEYVCTEYVEDVFSAQEGKVYVIQVKYYPKSNVGMKEIVRDLYYQFLRLEVYGYKGKVIPQLSIYSEKEVNDVTLDELKQYIAVDKDQKPDFEKNDIEEVYKENKDEAHKKCFNNYAYNKSMKKFIDVLAINKKYQRIGEYRKELEDKINEEIKSTSTISDENSRKTIAMGLAIRFIQDSYNDAKNDSRTEFEKKKRTRKEFLEYLQRNTCLINEECIGAYLEGVVYDIWSEKEEDNPSLTQNQLELLHIIVGNTAKWISQLCNNIKGQKQLINTISRRKKEYVDEYENFDIERD</sequence>
<evidence type="ECO:0000313" key="2">
    <source>
        <dbReference type="Proteomes" id="UP000285740"/>
    </source>
</evidence>
<evidence type="ECO:0008006" key="3">
    <source>
        <dbReference type="Google" id="ProtNLM"/>
    </source>
</evidence>
<gene>
    <name evidence="1" type="ORF">DW918_09810</name>
</gene>
<organism evidence="1 2">
    <name type="scientific">Eubacterium ventriosum</name>
    <dbReference type="NCBI Taxonomy" id="39496"/>
    <lineage>
        <taxon>Bacteria</taxon>
        <taxon>Bacillati</taxon>
        <taxon>Bacillota</taxon>
        <taxon>Clostridia</taxon>
        <taxon>Eubacteriales</taxon>
        <taxon>Eubacteriaceae</taxon>
        <taxon>Eubacterium</taxon>
    </lineage>
</organism>
<dbReference type="RefSeq" id="WP_118030774.1">
    <property type="nucleotide sequence ID" value="NZ_QSFV01000042.1"/>
</dbReference>
<protein>
    <recommendedName>
        <fullName evidence="3">DUF4297 domain-containing protein</fullName>
    </recommendedName>
</protein>
<dbReference type="AlphaFoldDB" id="A0A413T2J0"/>
<reference evidence="1 2" key="1">
    <citation type="submission" date="2018-08" db="EMBL/GenBank/DDBJ databases">
        <title>A genome reference for cultivated species of the human gut microbiota.</title>
        <authorList>
            <person name="Zou Y."/>
            <person name="Xue W."/>
            <person name="Luo G."/>
        </authorList>
    </citation>
    <scope>NUCLEOTIDE SEQUENCE [LARGE SCALE GENOMIC DNA]</scope>
    <source>
        <strain evidence="1 2">AM42-30</strain>
    </source>
</reference>
<dbReference type="Proteomes" id="UP000285740">
    <property type="component" value="Unassembled WGS sequence"/>
</dbReference>
<proteinExistence type="predicted"/>